<dbReference type="FunFam" id="3.20.20.10:FF:000002">
    <property type="entry name" value="Alanine racemase"/>
    <property type="match status" value="1"/>
</dbReference>
<dbReference type="PANTHER" id="PTHR30511:SF0">
    <property type="entry name" value="ALANINE RACEMASE, CATABOLIC-RELATED"/>
    <property type="match status" value="1"/>
</dbReference>
<evidence type="ECO:0000313" key="10">
    <source>
        <dbReference type="Proteomes" id="UP000006443"/>
    </source>
</evidence>
<feature type="domain" description="Alanine racemase C-terminal" evidence="8">
    <location>
        <begin position="248"/>
        <end position="376"/>
    </location>
</feature>
<dbReference type="InterPro" id="IPR011079">
    <property type="entry name" value="Ala_racemase_C"/>
</dbReference>
<proteinExistence type="inferred from homology"/>
<reference evidence="9 10" key="1">
    <citation type="submission" date="2009-02" db="EMBL/GenBank/DDBJ databases">
        <title>Sequencing of the draft genome and assembly of Dethiobacter alkaliphilus AHT 1.</title>
        <authorList>
            <consortium name="US DOE Joint Genome Institute (JGI-PGF)"/>
            <person name="Lucas S."/>
            <person name="Copeland A."/>
            <person name="Lapidus A."/>
            <person name="Glavina del Rio T."/>
            <person name="Dalin E."/>
            <person name="Tice H."/>
            <person name="Bruce D."/>
            <person name="Goodwin L."/>
            <person name="Pitluck S."/>
            <person name="Larimer F."/>
            <person name="Land M.L."/>
            <person name="Hauser L."/>
            <person name="Muyzer G."/>
        </authorList>
    </citation>
    <scope>NUCLEOTIDE SEQUENCE [LARGE SCALE GENOMIC DNA]</scope>
    <source>
        <strain evidence="9 10">AHT 1</strain>
    </source>
</reference>
<dbReference type="UniPathway" id="UPA00042">
    <property type="reaction ID" value="UER00497"/>
</dbReference>
<feature type="binding site" evidence="5 7">
    <location>
        <position position="138"/>
    </location>
    <ligand>
        <name>substrate</name>
    </ligand>
</feature>
<protein>
    <recommendedName>
        <fullName evidence="5">Alanine racemase</fullName>
        <ecNumber evidence="5">5.1.1.1</ecNumber>
    </recommendedName>
</protein>
<organism evidence="9 10">
    <name type="scientific">Dethiobacter alkaliphilus AHT 1</name>
    <dbReference type="NCBI Taxonomy" id="555088"/>
    <lineage>
        <taxon>Bacteria</taxon>
        <taxon>Bacillati</taxon>
        <taxon>Bacillota</taxon>
        <taxon>Dethiobacteria</taxon>
        <taxon>Dethiobacterales</taxon>
        <taxon>Dethiobacteraceae</taxon>
        <taxon>Dethiobacter</taxon>
    </lineage>
</organism>
<dbReference type="Pfam" id="PF00842">
    <property type="entry name" value="Ala_racemase_C"/>
    <property type="match status" value="1"/>
</dbReference>
<dbReference type="InterPro" id="IPR029066">
    <property type="entry name" value="PLP-binding_barrel"/>
</dbReference>
<comment type="caution">
    <text evidence="9">The sequence shown here is derived from an EMBL/GenBank/DDBJ whole genome shotgun (WGS) entry which is preliminary data.</text>
</comment>
<dbReference type="CDD" id="cd00430">
    <property type="entry name" value="PLPDE_III_AR"/>
    <property type="match status" value="1"/>
</dbReference>
<evidence type="ECO:0000256" key="5">
    <source>
        <dbReference type="HAMAP-Rule" id="MF_01201"/>
    </source>
</evidence>
<feature type="modified residue" description="N6-(pyridoxal phosphate)lysine" evidence="5 6">
    <location>
        <position position="40"/>
    </location>
</feature>
<comment type="similarity">
    <text evidence="5">Belongs to the alanine racemase family.</text>
</comment>
<accession>C0GCS4</accession>
<dbReference type="SUPFAM" id="SSF50621">
    <property type="entry name" value="Alanine racemase C-terminal domain-like"/>
    <property type="match status" value="1"/>
</dbReference>
<dbReference type="EMBL" id="ACJM01000001">
    <property type="protein sequence ID" value="EEG79009.1"/>
    <property type="molecule type" value="Genomic_DNA"/>
</dbReference>
<dbReference type="eggNOG" id="COG0787">
    <property type="taxonomic scope" value="Bacteria"/>
</dbReference>
<dbReference type="SMART" id="SM01005">
    <property type="entry name" value="Ala_racemase_C"/>
    <property type="match status" value="1"/>
</dbReference>
<comment type="pathway">
    <text evidence="5">Amino-acid biosynthesis; D-alanine biosynthesis; D-alanine from L-alanine: step 1/1.</text>
</comment>
<dbReference type="PROSITE" id="PS00395">
    <property type="entry name" value="ALANINE_RACEMASE"/>
    <property type="match status" value="1"/>
</dbReference>
<dbReference type="RefSeq" id="WP_008514148.1">
    <property type="nucleotide sequence ID" value="NZ_ACJM01000001.1"/>
</dbReference>
<evidence type="ECO:0000256" key="4">
    <source>
        <dbReference type="ARBA" id="ARBA00023235"/>
    </source>
</evidence>
<dbReference type="InterPro" id="IPR020622">
    <property type="entry name" value="Ala_racemase_pyridoxalP-BS"/>
</dbReference>
<dbReference type="SUPFAM" id="SSF51419">
    <property type="entry name" value="PLP-binding barrel"/>
    <property type="match status" value="1"/>
</dbReference>
<dbReference type="AlphaFoldDB" id="C0GCS4"/>
<evidence type="ECO:0000256" key="1">
    <source>
        <dbReference type="ARBA" id="ARBA00000316"/>
    </source>
</evidence>
<dbReference type="STRING" id="555088.DealDRAFT_0283"/>
<evidence type="ECO:0000259" key="8">
    <source>
        <dbReference type="SMART" id="SM01005"/>
    </source>
</evidence>
<comment type="catalytic activity">
    <reaction evidence="1 5">
        <text>L-alanine = D-alanine</text>
        <dbReference type="Rhea" id="RHEA:20249"/>
        <dbReference type="ChEBI" id="CHEBI:57416"/>
        <dbReference type="ChEBI" id="CHEBI:57972"/>
        <dbReference type="EC" id="5.1.1.1"/>
    </reaction>
</comment>
<keyword evidence="3 5" id="KW-0663">Pyridoxal phosphate</keyword>
<feature type="active site" description="Proton acceptor; specific for D-alanine" evidence="5">
    <location>
        <position position="40"/>
    </location>
</feature>
<dbReference type="EC" id="5.1.1.1" evidence="5"/>
<gene>
    <name evidence="9" type="ORF">DealDRAFT_0283</name>
</gene>
<dbReference type="Gene3D" id="3.20.20.10">
    <property type="entry name" value="Alanine racemase"/>
    <property type="match status" value="1"/>
</dbReference>
<dbReference type="GO" id="GO:0005829">
    <property type="term" value="C:cytosol"/>
    <property type="evidence" value="ECO:0007669"/>
    <property type="project" value="TreeGrafter"/>
</dbReference>
<comment type="cofactor">
    <cofactor evidence="2 5 6">
        <name>pyridoxal 5'-phosphate</name>
        <dbReference type="ChEBI" id="CHEBI:597326"/>
    </cofactor>
</comment>
<sequence length="379" mass="41359">MRGFPQRPAWAEIDLGAIGHNIRQFKQHVSSQTRLMAIVKADGYGHGAVEVAREAVAAGVSFLGVGMVEEALELRENGIDTPILILGFTPKAYAPYLCQYNLTPTVFTPEEADAFAEAALRAGNDLAVHVKVDTGMGRVGCFPCEDADGFISHVASLPGLSLTGLYTHFAAADDPDATYTRWQLERFLKLIARLEARGIHIPVKHAANSAGAISHPETHLDMVRLGISVYGLYPADEVCRREVKLRPAMSLKAKVIFVKDVPAGTKVSYGCTYVTERAARIATLPLGYGDGYPRHLSNCGQVLIHGRRAPVVGRVCMDLTMIDVQDIAEVSAGDEVVLFGRQGDAFLSVDEVARWIDTINYEVVTRISRRIPRVYLRGD</sequence>
<dbReference type="Proteomes" id="UP000006443">
    <property type="component" value="Unassembled WGS sequence"/>
</dbReference>
<evidence type="ECO:0000256" key="7">
    <source>
        <dbReference type="PIRSR" id="PIRSR600821-52"/>
    </source>
</evidence>
<dbReference type="Gene3D" id="2.40.37.10">
    <property type="entry name" value="Lyase, Ornithine Decarboxylase, Chain A, domain 1"/>
    <property type="match status" value="1"/>
</dbReference>
<dbReference type="InterPro" id="IPR009006">
    <property type="entry name" value="Ala_racemase/Decarboxylase_C"/>
</dbReference>
<evidence type="ECO:0000256" key="2">
    <source>
        <dbReference type="ARBA" id="ARBA00001933"/>
    </source>
</evidence>
<comment type="function">
    <text evidence="5">Catalyzes the interconversion of L-alanine and D-alanine. May also act on other amino acids.</text>
</comment>
<dbReference type="PANTHER" id="PTHR30511">
    <property type="entry name" value="ALANINE RACEMASE"/>
    <property type="match status" value="1"/>
</dbReference>
<evidence type="ECO:0000256" key="3">
    <source>
        <dbReference type="ARBA" id="ARBA00022898"/>
    </source>
</evidence>
<name>C0GCS4_DETAL</name>
<feature type="active site" description="Proton acceptor; specific for L-alanine" evidence="5">
    <location>
        <position position="269"/>
    </location>
</feature>
<dbReference type="InterPro" id="IPR000821">
    <property type="entry name" value="Ala_racemase"/>
</dbReference>
<keyword evidence="4 5" id="KW-0413">Isomerase</keyword>
<feature type="binding site" evidence="5 7">
    <location>
        <position position="317"/>
    </location>
    <ligand>
        <name>substrate</name>
    </ligand>
</feature>
<evidence type="ECO:0000313" key="9">
    <source>
        <dbReference type="EMBL" id="EEG79009.1"/>
    </source>
</evidence>
<dbReference type="HAMAP" id="MF_01201">
    <property type="entry name" value="Ala_racemase"/>
    <property type="match status" value="1"/>
</dbReference>
<dbReference type="GO" id="GO:0009252">
    <property type="term" value="P:peptidoglycan biosynthetic process"/>
    <property type="evidence" value="ECO:0007669"/>
    <property type="project" value="TreeGrafter"/>
</dbReference>
<dbReference type="PRINTS" id="PR00992">
    <property type="entry name" value="ALARACEMASE"/>
</dbReference>
<evidence type="ECO:0000256" key="6">
    <source>
        <dbReference type="PIRSR" id="PIRSR600821-50"/>
    </source>
</evidence>
<dbReference type="OrthoDB" id="9813814at2"/>
<dbReference type="InterPro" id="IPR001608">
    <property type="entry name" value="Ala_racemase_N"/>
</dbReference>
<dbReference type="GO" id="GO:0008784">
    <property type="term" value="F:alanine racemase activity"/>
    <property type="evidence" value="ECO:0007669"/>
    <property type="project" value="UniProtKB-UniRule"/>
</dbReference>
<keyword evidence="10" id="KW-1185">Reference proteome</keyword>
<dbReference type="Pfam" id="PF01168">
    <property type="entry name" value="Ala_racemase_N"/>
    <property type="match status" value="1"/>
</dbReference>
<dbReference type="GO" id="GO:0030170">
    <property type="term" value="F:pyridoxal phosphate binding"/>
    <property type="evidence" value="ECO:0007669"/>
    <property type="project" value="UniProtKB-UniRule"/>
</dbReference>
<dbReference type="FunFam" id="2.40.37.10:FF:000006">
    <property type="entry name" value="Alanine racemase"/>
    <property type="match status" value="1"/>
</dbReference>
<dbReference type="NCBIfam" id="TIGR00492">
    <property type="entry name" value="alr"/>
    <property type="match status" value="1"/>
</dbReference>
<dbReference type="GO" id="GO:0030632">
    <property type="term" value="P:D-alanine biosynthetic process"/>
    <property type="evidence" value="ECO:0007669"/>
    <property type="project" value="UniProtKB-UniRule"/>
</dbReference>